<dbReference type="OrthoDB" id="5970at2759"/>
<gene>
    <name evidence="6" type="ORF">ACA1_075260</name>
</gene>
<keyword evidence="7" id="KW-1185">Reference proteome</keyword>
<dbReference type="InterPro" id="IPR012677">
    <property type="entry name" value="Nucleotide-bd_a/b_plait_sf"/>
</dbReference>
<dbReference type="PANTHER" id="PTHR48038:SF1">
    <property type="entry name" value="RIBONUCLEOPROTEIN RB97D"/>
    <property type="match status" value="1"/>
</dbReference>
<dbReference type="AlphaFoldDB" id="L8HFB9"/>
<evidence type="ECO:0000256" key="2">
    <source>
        <dbReference type="PROSITE-ProRule" id="PRU00176"/>
    </source>
</evidence>
<evidence type="ECO:0000256" key="3">
    <source>
        <dbReference type="SAM" id="MobiDB-lite"/>
    </source>
</evidence>
<dbReference type="Proteomes" id="UP000011083">
    <property type="component" value="Unassembled WGS sequence"/>
</dbReference>
<dbReference type="Pfam" id="PF00098">
    <property type="entry name" value="zf-CCHC"/>
    <property type="match status" value="1"/>
</dbReference>
<dbReference type="STRING" id="1257118.L8HFB9"/>
<dbReference type="InterPro" id="IPR035979">
    <property type="entry name" value="RBD_domain_sf"/>
</dbReference>
<dbReference type="RefSeq" id="XP_004353475.1">
    <property type="nucleotide sequence ID" value="XM_004353423.1"/>
</dbReference>
<evidence type="ECO:0000313" key="7">
    <source>
        <dbReference type="Proteomes" id="UP000011083"/>
    </source>
</evidence>
<dbReference type="GO" id="GO:0008270">
    <property type="term" value="F:zinc ion binding"/>
    <property type="evidence" value="ECO:0007669"/>
    <property type="project" value="UniProtKB-KW"/>
</dbReference>
<dbReference type="VEuPathDB" id="AmoebaDB:ACA1_075260"/>
<accession>L8HFB9</accession>
<protein>
    <recommendedName>
        <fullName evidence="8">RNA recognition motif domain containing protein</fullName>
    </recommendedName>
</protein>
<keyword evidence="2" id="KW-0694">RNA-binding</keyword>
<evidence type="ECO:0008006" key="8">
    <source>
        <dbReference type="Google" id="ProtNLM"/>
    </source>
</evidence>
<dbReference type="GeneID" id="14924946"/>
<dbReference type="SUPFAM" id="SSF54928">
    <property type="entry name" value="RNA-binding domain, RBD"/>
    <property type="match status" value="1"/>
</dbReference>
<feature type="region of interest" description="Disordered" evidence="3">
    <location>
        <begin position="95"/>
        <end position="115"/>
    </location>
</feature>
<dbReference type="Pfam" id="PF00076">
    <property type="entry name" value="RRM_1"/>
    <property type="match status" value="1"/>
</dbReference>
<dbReference type="Gene3D" id="4.10.60.10">
    <property type="entry name" value="Zinc finger, CCHC-type"/>
    <property type="match status" value="1"/>
</dbReference>
<name>L8HFB9_ACACF</name>
<evidence type="ECO:0000259" key="5">
    <source>
        <dbReference type="PROSITE" id="PS50158"/>
    </source>
</evidence>
<dbReference type="PANTHER" id="PTHR48038">
    <property type="entry name" value="RIBONUCLEOPROTEIN RB97D"/>
    <property type="match status" value="1"/>
</dbReference>
<dbReference type="InterPro" id="IPR001878">
    <property type="entry name" value="Znf_CCHC"/>
</dbReference>
<feature type="domain" description="RRM" evidence="4">
    <location>
        <begin position="6"/>
        <end position="76"/>
    </location>
</feature>
<dbReference type="OMA" id="FIEYNDS"/>
<feature type="domain" description="CCHC-type" evidence="5">
    <location>
        <begin position="80"/>
        <end position="96"/>
    </location>
</feature>
<dbReference type="Gene3D" id="3.30.70.330">
    <property type="match status" value="1"/>
</dbReference>
<evidence type="ECO:0000259" key="4">
    <source>
        <dbReference type="PROSITE" id="PS50102"/>
    </source>
</evidence>
<reference evidence="6 7" key="1">
    <citation type="journal article" date="2013" name="Genome Biol.">
        <title>Genome of Acanthamoeba castellanii highlights extensive lateral gene transfer and early evolution of tyrosine kinase signaling.</title>
        <authorList>
            <person name="Clarke M."/>
            <person name="Lohan A.J."/>
            <person name="Liu B."/>
            <person name="Lagkouvardos I."/>
            <person name="Roy S."/>
            <person name="Zafar N."/>
            <person name="Bertelli C."/>
            <person name="Schilde C."/>
            <person name="Kianianmomeni A."/>
            <person name="Burglin T.R."/>
            <person name="Frech C."/>
            <person name="Turcotte B."/>
            <person name="Kopec K.O."/>
            <person name="Synnott J.M."/>
            <person name="Choo C."/>
            <person name="Paponov I."/>
            <person name="Finkler A."/>
            <person name="Soon Heng Tan C."/>
            <person name="Hutchins A.P."/>
            <person name="Weinmeier T."/>
            <person name="Rattei T."/>
            <person name="Chu J.S."/>
            <person name="Gimenez G."/>
            <person name="Irimia M."/>
            <person name="Rigden D.J."/>
            <person name="Fitzpatrick D.A."/>
            <person name="Lorenzo-Morales J."/>
            <person name="Bateman A."/>
            <person name="Chiu C.H."/>
            <person name="Tang P."/>
            <person name="Hegemann P."/>
            <person name="Fromm H."/>
            <person name="Raoult D."/>
            <person name="Greub G."/>
            <person name="Miranda-Saavedra D."/>
            <person name="Chen N."/>
            <person name="Nash P."/>
            <person name="Ginger M.L."/>
            <person name="Horn M."/>
            <person name="Schaap P."/>
            <person name="Caler L."/>
            <person name="Loftus B."/>
        </authorList>
    </citation>
    <scope>NUCLEOTIDE SEQUENCE [LARGE SCALE GENOMIC DNA]</scope>
    <source>
        <strain evidence="6 7">Neff</strain>
    </source>
</reference>
<feature type="compositionally biased region" description="Basic and acidic residues" evidence="3">
    <location>
        <begin position="95"/>
        <end position="111"/>
    </location>
</feature>
<dbReference type="PROSITE" id="PS50102">
    <property type="entry name" value="RRM"/>
    <property type="match status" value="1"/>
</dbReference>
<dbReference type="GO" id="GO:0003723">
    <property type="term" value="F:RNA binding"/>
    <property type="evidence" value="ECO:0007669"/>
    <property type="project" value="UniProtKB-UniRule"/>
</dbReference>
<keyword evidence="1" id="KW-0863">Zinc-finger</keyword>
<dbReference type="FunFam" id="3.30.70.330:FF:000272">
    <property type="entry name" value="Serine/arginine-rich splicing factor RS2Z32"/>
    <property type="match status" value="1"/>
</dbReference>
<dbReference type="KEGG" id="acan:ACA1_075260"/>
<dbReference type="InterPro" id="IPR000504">
    <property type="entry name" value="RRM_dom"/>
</dbReference>
<keyword evidence="1" id="KW-0479">Metal-binding</keyword>
<dbReference type="SMART" id="SM00360">
    <property type="entry name" value="RRM"/>
    <property type="match status" value="1"/>
</dbReference>
<evidence type="ECO:0000256" key="1">
    <source>
        <dbReference type="PROSITE-ProRule" id="PRU00047"/>
    </source>
</evidence>
<dbReference type="EMBL" id="KB007842">
    <property type="protein sequence ID" value="ELR23947.1"/>
    <property type="molecule type" value="Genomic_DNA"/>
</dbReference>
<proteinExistence type="predicted"/>
<keyword evidence="1" id="KW-0862">Zinc</keyword>
<evidence type="ECO:0000313" key="6">
    <source>
        <dbReference type="EMBL" id="ELR23947.1"/>
    </source>
</evidence>
<dbReference type="PROSITE" id="PS50158">
    <property type="entry name" value="ZF_CCHC"/>
    <property type="match status" value="1"/>
</dbReference>
<organism evidence="6 7">
    <name type="scientific">Acanthamoeba castellanii (strain ATCC 30010 / Neff)</name>
    <dbReference type="NCBI Taxonomy" id="1257118"/>
    <lineage>
        <taxon>Eukaryota</taxon>
        <taxon>Amoebozoa</taxon>
        <taxon>Discosea</taxon>
        <taxon>Longamoebia</taxon>
        <taxon>Centramoebida</taxon>
        <taxon>Acanthamoebidae</taxon>
        <taxon>Acanthamoeba</taxon>
    </lineage>
</organism>
<sequence length="178" mass="19702">MSGSNCVVYVGRLSSRTRERDLEDAFSKYGRIIRLDMKAGYAFIEYNDSRDADDAVRGMDGNDLDGARISVEPSHRGEGRCFSCGKEGHWARDCREGPRGGSRMDPRDRRGAGPARACYSCGEQEQQPSWKEPQQEPFSFALPISLAFAPIEGQVSLQGQAQGQPFPFSLQVAQAFEV</sequence>
<dbReference type="SMART" id="SM00343">
    <property type="entry name" value="ZnF_C2HC"/>
    <property type="match status" value="1"/>
</dbReference>